<evidence type="ECO:0000313" key="10">
    <source>
        <dbReference type="Proteomes" id="UP001200430"/>
    </source>
</evidence>
<sequence length="385" mass="41481">MNIKITGRWSLWALAGLSIMGFLGPTVMNLSVDSVAPPFSKPLWIDGDLPPSMTLDIDGKRSGQIEWASQPPGGFRLSGTVVLPDKCSGEIIWETPESPLKLIDLSGGKNEIDLDDRDMSFKLNLGMSPFDDPMEHLFPREGAYRAEITGAPISSDLTLHLPGERWGLLGTDQRGRDVFLLFLLGIKVSLVVGLATTAIASILGLTVGMISGYRGGWIDGAIMRVVDLFMAIPTLPILMVLASLWGKGLIQMIVILSLFSWMGTARTVRAQVLSLRESPFVEGLRALGAPTGYILRRHILPETMPIMAANVALGVPGAILAEAGLSFLGLSDPRVISWGRMLHEAHSFGAFSAGAWWLLLPPGLGIVLVCLIFLDFGKISEEGSP</sequence>
<keyword evidence="6 7" id="KW-0472">Membrane</keyword>
<keyword evidence="2 7" id="KW-0813">Transport</keyword>
<evidence type="ECO:0000256" key="2">
    <source>
        <dbReference type="ARBA" id="ARBA00022448"/>
    </source>
</evidence>
<dbReference type="PROSITE" id="PS50928">
    <property type="entry name" value="ABC_TM1"/>
    <property type="match status" value="1"/>
</dbReference>
<protein>
    <submittedName>
        <fullName evidence="9">ABC transporter permease</fullName>
    </submittedName>
</protein>
<feature type="domain" description="ABC transmembrane type-1" evidence="8">
    <location>
        <begin position="186"/>
        <end position="377"/>
    </location>
</feature>
<feature type="transmembrane region" description="Helical" evidence="7">
    <location>
        <begin position="348"/>
        <end position="374"/>
    </location>
</feature>
<gene>
    <name evidence="9" type="ORF">L2W38_00970</name>
</gene>
<keyword evidence="5 7" id="KW-1133">Transmembrane helix</keyword>
<evidence type="ECO:0000256" key="5">
    <source>
        <dbReference type="ARBA" id="ARBA00022989"/>
    </source>
</evidence>
<evidence type="ECO:0000313" key="9">
    <source>
        <dbReference type="EMBL" id="MCF4141390.1"/>
    </source>
</evidence>
<feature type="transmembrane region" description="Helical" evidence="7">
    <location>
        <begin position="248"/>
        <end position="268"/>
    </location>
</feature>
<comment type="caution">
    <text evidence="9">The sequence shown here is derived from an EMBL/GenBank/DDBJ whole genome shotgun (WGS) entry which is preliminary data.</text>
</comment>
<dbReference type="InterPro" id="IPR035906">
    <property type="entry name" value="MetI-like_sf"/>
</dbReference>
<dbReference type="Gene3D" id="1.10.3720.10">
    <property type="entry name" value="MetI-like"/>
    <property type="match status" value="1"/>
</dbReference>
<evidence type="ECO:0000256" key="1">
    <source>
        <dbReference type="ARBA" id="ARBA00004651"/>
    </source>
</evidence>
<feature type="transmembrane region" description="Helical" evidence="7">
    <location>
        <begin position="306"/>
        <end position="328"/>
    </location>
</feature>
<dbReference type="CDD" id="cd06261">
    <property type="entry name" value="TM_PBP2"/>
    <property type="match status" value="1"/>
</dbReference>
<evidence type="ECO:0000256" key="6">
    <source>
        <dbReference type="ARBA" id="ARBA00023136"/>
    </source>
</evidence>
<reference evidence="9 10" key="1">
    <citation type="submission" date="2022-01" db="EMBL/GenBank/DDBJ databases">
        <title>Dethiosulfovibrio faecalis sp. nov., a novel proteolytic, non-sulfur-reducing bacterium isolated from a marine aquaculture solid waste bioreactor.</title>
        <authorList>
            <person name="Grabowski S."/>
            <person name="Apolinario E."/>
            <person name="Schneider N."/>
            <person name="Marshall C.W."/>
            <person name="Sowers K.R."/>
        </authorList>
    </citation>
    <scope>NUCLEOTIDE SEQUENCE [LARGE SCALE GENOMIC DNA]</scope>
    <source>
        <strain evidence="9 10">DSM 12537</strain>
    </source>
</reference>
<accession>A0ABS9EJQ4</accession>
<proteinExistence type="inferred from homology"/>
<dbReference type="InterPro" id="IPR050366">
    <property type="entry name" value="BP-dependent_transpt_permease"/>
</dbReference>
<dbReference type="Pfam" id="PF00528">
    <property type="entry name" value="BPD_transp_1"/>
    <property type="match status" value="1"/>
</dbReference>
<comment type="similarity">
    <text evidence="7">Belongs to the binding-protein-dependent transport system permease family.</text>
</comment>
<evidence type="ECO:0000256" key="4">
    <source>
        <dbReference type="ARBA" id="ARBA00022692"/>
    </source>
</evidence>
<dbReference type="EMBL" id="JAKGUD010000001">
    <property type="protein sequence ID" value="MCF4141390.1"/>
    <property type="molecule type" value="Genomic_DNA"/>
</dbReference>
<name>A0ABS9EJQ4_9BACT</name>
<dbReference type="Proteomes" id="UP001200430">
    <property type="component" value="Unassembled WGS sequence"/>
</dbReference>
<keyword evidence="3" id="KW-1003">Cell membrane</keyword>
<feature type="transmembrane region" description="Helical" evidence="7">
    <location>
        <begin position="178"/>
        <end position="210"/>
    </location>
</feature>
<dbReference type="SUPFAM" id="SSF161098">
    <property type="entry name" value="MetI-like"/>
    <property type="match status" value="1"/>
</dbReference>
<comment type="subcellular location">
    <subcellularLocation>
        <location evidence="1 7">Cell membrane</location>
        <topology evidence="1 7">Multi-pass membrane protein</topology>
    </subcellularLocation>
</comment>
<evidence type="ECO:0000256" key="7">
    <source>
        <dbReference type="RuleBase" id="RU363032"/>
    </source>
</evidence>
<evidence type="ECO:0000256" key="3">
    <source>
        <dbReference type="ARBA" id="ARBA00022475"/>
    </source>
</evidence>
<evidence type="ECO:0000259" key="8">
    <source>
        <dbReference type="PROSITE" id="PS50928"/>
    </source>
</evidence>
<dbReference type="PANTHER" id="PTHR43386:SF1">
    <property type="entry name" value="D,D-DIPEPTIDE TRANSPORT SYSTEM PERMEASE PROTEIN DDPC-RELATED"/>
    <property type="match status" value="1"/>
</dbReference>
<dbReference type="InterPro" id="IPR000515">
    <property type="entry name" value="MetI-like"/>
</dbReference>
<keyword evidence="10" id="KW-1185">Reference proteome</keyword>
<dbReference type="RefSeq" id="WP_236097748.1">
    <property type="nucleotide sequence ID" value="NZ_JAKGUD010000001.1"/>
</dbReference>
<dbReference type="PANTHER" id="PTHR43386">
    <property type="entry name" value="OLIGOPEPTIDE TRANSPORT SYSTEM PERMEASE PROTEIN APPC"/>
    <property type="match status" value="1"/>
</dbReference>
<feature type="transmembrane region" description="Helical" evidence="7">
    <location>
        <begin position="12"/>
        <end position="32"/>
    </location>
</feature>
<organism evidence="9 10">
    <name type="scientific">Dethiosulfovibrio marinus</name>
    <dbReference type="NCBI Taxonomy" id="133532"/>
    <lineage>
        <taxon>Bacteria</taxon>
        <taxon>Thermotogati</taxon>
        <taxon>Synergistota</taxon>
        <taxon>Synergistia</taxon>
        <taxon>Synergistales</taxon>
        <taxon>Dethiosulfovibrionaceae</taxon>
        <taxon>Dethiosulfovibrio</taxon>
    </lineage>
</organism>
<keyword evidence="4 7" id="KW-0812">Transmembrane</keyword>